<dbReference type="PANTHER" id="PTHR43537">
    <property type="entry name" value="TRANSCRIPTIONAL REGULATOR, GNTR FAMILY"/>
    <property type="match status" value="1"/>
</dbReference>
<dbReference type="InterPro" id="IPR036388">
    <property type="entry name" value="WH-like_DNA-bd_sf"/>
</dbReference>
<gene>
    <name evidence="5" type="ORF">GCM10025870_11720</name>
</gene>
<dbReference type="SMART" id="SM00345">
    <property type="entry name" value="HTH_GNTR"/>
    <property type="match status" value="1"/>
</dbReference>
<dbReference type="Gene3D" id="1.20.120.530">
    <property type="entry name" value="GntR ligand-binding domain-like"/>
    <property type="match status" value="1"/>
</dbReference>
<dbReference type="Gene3D" id="1.10.10.10">
    <property type="entry name" value="Winged helix-like DNA-binding domain superfamily/Winged helix DNA-binding domain"/>
    <property type="match status" value="1"/>
</dbReference>
<accession>A0ABM8H025</accession>
<proteinExistence type="predicted"/>
<reference evidence="6" key="1">
    <citation type="journal article" date="2019" name="Int. J. Syst. Evol. Microbiol.">
        <title>The Global Catalogue of Microorganisms (GCM) 10K type strain sequencing project: providing services to taxonomists for standard genome sequencing and annotation.</title>
        <authorList>
            <consortium name="The Broad Institute Genomics Platform"/>
            <consortium name="The Broad Institute Genome Sequencing Center for Infectious Disease"/>
            <person name="Wu L."/>
            <person name="Ma J."/>
        </authorList>
    </citation>
    <scope>NUCLEOTIDE SEQUENCE [LARGE SCALE GENOMIC DNA]</scope>
    <source>
        <strain evidence="6">NBRC 109019</strain>
    </source>
</reference>
<evidence type="ECO:0000256" key="1">
    <source>
        <dbReference type="ARBA" id="ARBA00023015"/>
    </source>
</evidence>
<dbReference type="InterPro" id="IPR000524">
    <property type="entry name" value="Tscrpt_reg_HTH_GntR"/>
</dbReference>
<evidence type="ECO:0000256" key="3">
    <source>
        <dbReference type="ARBA" id="ARBA00023163"/>
    </source>
</evidence>
<keyword evidence="1" id="KW-0805">Transcription regulation</keyword>
<evidence type="ECO:0000313" key="5">
    <source>
        <dbReference type="EMBL" id="BDZ54099.1"/>
    </source>
</evidence>
<dbReference type="Pfam" id="PF00392">
    <property type="entry name" value="GntR"/>
    <property type="match status" value="1"/>
</dbReference>
<dbReference type="InterPro" id="IPR008920">
    <property type="entry name" value="TF_FadR/GntR_C"/>
</dbReference>
<dbReference type="EMBL" id="AP027734">
    <property type="protein sequence ID" value="BDZ54099.1"/>
    <property type="molecule type" value="Genomic_DNA"/>
</dbReference>
<dbReference type="InterPro" id="IPR011711">
    <property type="entry name" value="GntR_C"/>
</dbReference>
<dbReference type="Pfam" id="PF07729">
    <property type="entry name" value="FCD"/>
    <property type="match status" value="1"/>
</dbReference>
<dbReference type="PANTHER" id="PTHR43537:SF44">
    <property type="entry name" value="GNTR FAMILY REGULATORY PROTEIN"/>
    <property type="match status" value="1"/>
</dbReference>
<evidence type="ECO:0000313" key="6">
    <source>
        <dbReference type="Proteomes" id="UP001321477"/>
    </source>
</evidence>
<protein>
    <submittedName>
        <fullName evidence="5">GntR family transcriptional regulator</fullName>
    </submittedName>
</protein>
<dbReference type="SUPFAM" id="SSF48008">
    <property type="entry name" value="GntR ligand-binding domain-like"/>
    <property type="match status" value="1"/>
</dbReference>
<dbReference type="InterPro" id="IPR036390">
    <property type="entry name" value="WH_DNA-bd_sf"/>
</dbReference>
<keyword evidence="2" id="KW-0238">DNA-binding</keyword>
<dbReference type="Proteomes" id="UP001321477">
    <property type="component" value="Chromosome"/>
</dbReference>
<dbReference type="SMART" id="SM00895">
    <property type="entry name" value="FCD"/>
    <property type="match status" value="1"/>
</dbReference>
<organism evidence="5 6">
    <name type="scientific">Agromyces marinus</name>
    <dbReference type="NCBI Taxonomy" id="1389020"/>
    <lineage>
        <taxon>Bacteria</taxon>
        <taxon>Bacillati</taxon>
        <taxon>Actinomycetota</taxon>
        <taxon>Actinomycetes</taxon>
        <taxon>Micrococcales</taxon>
        <taxon>Microbacteriaceae</taxon>
        <taxon>Agromyces</taxon>
    </lineage>
</organism>
<name>A0ABM8H025_9MICO</name>
<keyword evidence="3" id="KW-0804">Transcription</keyword>
<dbReference type="SUPFAM" id="SSF46785">
    <property type="entry name" value="Winged helix' DNA-binding domain"/>
    <property type="match status" value="1"/>
</dbReference>
<keyword evidence="6" id="KW-1185">Reference proteome</keyword>
<evidence type="ECO:0000256" key="2">
    <source>
        <dbReference type="ARBA" id="ARBA00023125"/>
    </source>
</evidence>
<dbReference type="PROSITE" id="PS50949">
    <property type="entry name" value="HTH_GNTR"/>
    <property type="match status" value="1"/>
</dbReference>
<dbReference type="CDD" id="cd07377">
    <property type="entry name" value="WHTH_GntR"/>
    <property type="match status" value="1"/>
</dbReference>
<feature type="domain" description="HTH gntR-type" evidence="4">
    <location>
        <begin position="23"/>
        <end position="91"/>
    </location>
</feature>
<dbReference type="PRINTS" id="PR00035">
    <property type="entry name" value="HTHGNTR"/>
</dbReference>
<sequence length="249" mass="27113">MLWHMPTDAAAPYPTIAARARTPRLGVTVVTDLVSAIVRGDLAPGSSLPPEAVLCEQFGVSRTVIRESVKRLEEKGLVTVAQGRGTQVLPAASWNLVDATVLSALVANDATLGILDDLSTVRASLEGVIARDAAAHRSEADLERLRTAMQLMRDTIEDEPAFNAADVVFHQAVGEMSANRLAVNIVGILFDQARESDRFHLHSRLETTLEEHERVFAAIETGDPDEAEAAMRSHIADAWERRRPPSPKR</sequence>
<evidence type="ECO:0000259" key="4">
    <source>
        <dbReference type="PROSITE" id="PS50949"/>
    </source>
</evidence>